<dbReference type="PROSITE" id="PS00676">
    <property type="entry name" value="SIGMA54_INTERACT_2"/>
    <property type="match status" value="1"/>
</dbReference>
<dbReference type="SUPFAM" id="SSF52540">
    <property type="entry name" value="P-loop containing nucleoside triphosphate hydrolases"/>
    <property type="match status" value="1"/>
</dbReference>
<dbReference type="Pfam" id="PF00158">
    <property type="entry name" value="Sigma54_activat"/>
    <property type="match status" value="1"/>
</dbReference>
<dbReference type="PANTHER" id="PTHR32071:SF117">
    <property type="entry name" value="PTS-DEPENDENT DIHYDROXYACETONE KINASE OPERON REGULATORY PROTEIN-RELATED"/>
    <property type="match status" value="1"/>
</dbReference>
<evidence type="ECO:0000256" key="2">
    <source>
        <dbReference type="ARBA" id="ARBA00022840"/>
    </source>
</evidence>
<feature type="modified residue" description="4-aspartylphosphate" evidence="6">
    <location>
        <position position="53"/>
    </location>
</feature>
<keyword evidence="3" id="KW-0805">Transcription regulation</keyword>
<accession>A0A2T7BDS9</accession>
<keyword evidence="4 9" id="KW-0238">DNA-binding</keyword>
<dbReference type="Gene3D" id="1.10.8.60">
    <property type="match status" value="1"/>
</dbReference>
<dbReference type="InterPro" id="IPR002078">
    <property type="entry name" value="Sigma_54_int"/>
</dbReference>
<dbReference type="InterPro" id="IPR058031">
    <property type="entry name" value="AAA_lid_NorR"/>
</dbReference>
<dbReference type="InterPro" id="IPR025943">
    <property type="entry name" value="Sigma_54_int_dom_ATP-bd_2"/>
</dbReference>
<keyword evidence="6" id="KW-0597">Phosphoprotein</keyword>
<dbReference type="AlphaFoldDB" id="A0A2T7BDS9"/>
<evidence type="ECO:0000256" key="6">
    <source>
        <dbReference type="PROSITE-ProRule" id="PRU00169"/>
    </source>
</evidence>
<dbReference type="GO" id="GO:0006355">
    <property type="term" value="P:regulation of DNA-templated transcription"/>
    <property type="evidence" value="ECO:0007669"/>
    <property type="project" value="InterPro"/>
</dbReference>
<dbReference type="OrthoDB" id="9767722at2"/>
<dbReference type="Proteomes" id="UP000244450">
    <property type="component" value="Unassembled WGS sequence"/>
</dbReference>
<evidence type="ECO:0000256" key="5">
    <source>
        <dbReference type="ARBA" id="ARBA00023163"/>
    </source>
</evidence>
<dbReference type="InterPro" id="IPR009057">
    <property type="entry name" value="Homeodomain-like_sf"/>
</dbReference>
<organism evidence="9 10">
    <name type="scientific">Chitinophaga parva</name>
    <dbReference type="NCBI Taxonomy" id="2169414"/>
    <lineage>
        <taxon>Bacteria</taxon>
        <taxon>Pseudomonadati</taxon>
        <taxon>Bacteroidota</taxon>
        <taxon>Chitinophagia</taxon>
        <taxon>Chitinophagales</taxon>
        <taxon>Chitinophagaceae</taxon>
        <taxon>Chitinophaga</taxon>
    </lineage>
</organism>
<evidence type="ECO:0000259" key="8">
    <source>
        <dbReference type="PROSITE" id="PS50110"/>
    </source>
</evidence>
<dbReference type="PANTHER" id="PTHR32071">
    <property type="entry name" value="TRANSCRIPTIONAL REGULATORY PROTEIN"/>
    <property type="match status" value="1"/>
</dbReference>
<dbReference type="GO" id="GO:0005524">
    <property type="term" value="F:ATP binding"/>
    <property type="evidence" value="ECO:0007669"/>
    <property type="project" value="UniProtKB-KW"/>
</dbReference>
<keyword evidence="2" id="KW-0067">ATP-binding</keyword>
<keyword evidence="10" id="KW-1185">Reference proteome</keyword>
<dbReference type="Pfam" id="PF00072">
    <property type="entry name" value="Response_reg"/>
    <property type="match status" value="1"/>
</dbReference>
<evidence type="ECO:0000313" key="9">
    <source>
        <dbReference type="EMBL" id="PUZ23235.1"/>
    </source>
</evidence>
<protein>
    <submittedName>
        <fullName evidence="9">DNA-binding response regulator</fullName>
    </submittedName>
</protein>
<evidence type="ECO:0000259" key="7">
    <source>
        <dbReference type="PROSITE" id="PS50045"/>
    </source>
</evidence>
<dbReference type="Pfam" id="PF25601">
    <property type="entry name" value="AAA_lid_14"/>
    <property type="match status" value="1"/>
</dbReference>
<dbReference type="EMBL" id="QCYK01000003">
    <property type="protein sequence ID" value="PUZ23235.1"/>
    <property type="molecule type" value="Genomic_DNA"/>
</dbReference>
<evidence type="ECO:0000256" key="1">
    <source>
        <dbReference type="ARBA" id="ARBA00022741"/>
    </source>
</evidence>
<dbReference type="Gene3D" id="3.40.50.300">
    <property type="entry name" value="P-loop containing nucleotide triphosphate hydrolases"/>
    <property type="match status" value="1"/>
</dbReference>
<dbReference type="InterPro" id="IPR025662">
    <property type="entry name" value="Sigma_54_int_dom_ATP-bd_1"/>
</dbReference>
<dbReference type="GO" id="GO:0043565">
    <property type="term" value="F:sequence-specific DNA binding"/>
    <property type="evidence" value="ECO:0007669"/>
    <property type="project" value="InterPro"/>
</dbReference>
<dbReference type="CDD" id="cd17534">
    <property type="entry name" value="REC_DC-like"/>
    <property type="match status" value="1"/>
</dbReference>
<dbReference type="SUPFAM" id="SSF46689">
    <property type="entry name" value="Homeodomain-like"/>
    <property type="match status" value="1"/>
</dbReference>
<dbReference type="PROSITE" id="PS00675">
    <property type="entry name" value="SIGMA54_INTERACT_1"/>
    <property type="match status" value="1"/>
</dbReference>
<proteinExistence type="predicted"/>
<dbReference type="PROSITE" id="PS00688">
    <property type="entry name" value="SIGMA54_INTERACT_3"/>
    <property type="match status" value="1"/>
</dbReference>
<keyword evidence="1" id="KW-0547">Nucleotide-binding</keyword>
<comment type="caution">
    <text evidence="9">The sequence shown here is derived from an EMBL/GenBank/DDBJ whole genome shotgun (WGS) entry which is preliminary data.</text>
</comment>
<dbReference type="SMART" id="SM00448">
    <property type="entry name" value="REC"/>
    <property type="match status" value="1"/>
</dbReference>
<dbReference type="SMART" id="SM00382">
    <property type="entry name" value="AAA"/>
    <property type="match status" value="1"/>
</dbReference>
<dbReference type="PROSITE" id="PS50045">
    <property type="entry name" value="SIGMA54_INTERACT_4"/>
    <property type="match status" value="1"/>
</dbReference>
<reference evidence="9 10" key="1">
    <citation type="submission" date="2018-04" db="EMBL/GenBank/DDBJ databases">
        <title>Chitinophaga fuyangensis sp. nov., isolated from soil in a chemical factory.</title>
        <authorList>
            <person name="Chen K."/>
        </authorList>
    </citation>
    <scope>NUCLEOTIDE SEQUENCE [LARGE SCALE GENOMIC DNA]</scope>
    <source>
        <strain evidence="9 10">LY-1</strain>
    </source>
</reference>
<dbReference type="InterPro" id="IPR011006">
    <property type="entry name" value="CheY-like_superfamily"/>
</dbReference>
<dbReference type="InterPro" id="IPR001789">
    <property type="entry name" value="Sig_transdc_resp-reg_receiver"/>
</dbReference>
<feature type="domain" description="Sigma-54 factor interaction" evidence="7">
    <location>
        <begin position="330"/>
        <end position="559"/>
    </location>
</feature>
<dbReference type="InterPro" id="IPR002197">
    <property type="entry name" value="HTH_Fis"/>
</dbReference>
<evidence type="ECO:0000256" key="4">
    <source>
        <dbReference type="ARBA" id="ARBA00023125"/>
    </source>
</evidence>
<dbReference type="Gene3D" id="1.10.10.60">
    <property type="entry name" value="Homeodomain-like"/>
    <property type="match status" value="1"/>
</dbReference>
<dbReference type="InterPro" id="IPR027417">
    <property type="entry name" value="P-loop_NTPase"/>
</dbReference>
<dbReference type="CDD" id="cd00009">
    <property type="entry name" value="AAA"/>
    <property type="match status" value="1"/>
</dbReference>
<dbReference type="Pfam" id="PF02954">
    <property type="entry name" value="HTH_8"/>
    <property type="match status" value="1"/>
</dbReference>
<dbReference type="InterPro" id="IPR003593">
    <property type="entry name" value="AAA+_ATPase"/>
</dbReference>
<dbReference type="Gene3D" id="3.40.50.2300">
    <property type="match status" value="1"/>
</dbReference>
<keyword evidence="5" id="KW-0804">Transcription</keyword>
<dbReference type="FunFam" id="3.40.50.300:FF:000006">
    <property type="entry name" value="DNA-binding transcriptional regulator NtrC"/>
    <property type="match status" value="1"/>
</dbReference>
<sequence>MKKILIVEDESLVSAHLKLILTEAGYKVCGIADTVTDAMQLVKEQQPDLVLIDILLKGGSNGIDLAKQLTRQGVSFVYLSANFEGSLLEQAKQTLPFGFIVKPFREFDLLTTLDVAFFRHQHLIESRYKQEQELGAKLKQIPGNWSLDRRQLLKVASALQQYVPFDYLNVIMRDPAAADGHAAGFLRIGFDEYQYIGAEGFRNITGVDLKELDDLVDNNYPKPALFTGADFEDLLEQHGQGKLLANIYNLAGALFFPLQDAHSPLLRLEFYSRKNNTYLPHHITLLSRVQTILGNVTGGLVTEGIFTPEAPTEQPHHRGVPPAPASFEGIVGHSPMMLSVIDQVNIVGPLDTSVLILGESGTGKERVARSIHAISDRKQKTLVVVNCASLPASLVESELFGYEKGAFTGAAERRIGKFEMASGGTLFLDEIGELSLDMQVKLLRVLQEQEIERIGGRQPVKIDVRVIAATNRNLEKEMEEGRFRLDLYYRLYVFPIIIPPLRERIDDILPLTELFVQRFARKYKKAVIGVATPALEKMLAYHWPGNVRELEHFIERSVLLAKGPLISDVELAGLSTKGEPVEVPAPEKIKTIDENERDHIIAVLQKCNGRIRGVNGAAAILGLPPTTLHSKMKRLGIRYHQQD</sequence>
<feature type="domain" description="Response regulatory" evidence="8">
    <location>
        <begin position="3"/>
        <end position="117"/>
    </location>
</feature>
<gene>
    <name evidence="9" type="ORF">DCC81_22845</name>
</gene>
<dbReference type="InterPro" id="IPR025944">
    <property type="entry name" value="Sigma_54_int_dom_CS"/>
</dbReference>
<dbReference type="RefSeq" id="WP_108688979.1">
    <property type="nucleotide sequence ID" value="NZ_QCYK01000003.1"/>
</dbReference>
<dbReference type="SUPFAM" id="SSF52172">
    <property type="entry name" value="CheY-like"/>
    <property type="match status" value="1"/>
</dbReference>
<dbReference type="PROSITE" id="PS50110">
    <property type="entry name" value="RESPONSE_REGULATORY"/>
    <property type="match status" value="1"/>
</dbReference>
<evidence type="ECO:0000313" key="10">
    <source>
        <dbReference type="Proteomes" id="UP000244450"/>
    </source>
</evidence>
<name>A0A2T7BDS9_9BACT</name>
<dbReference type="GO" id="GO:0000160">
    <property type="term" value="P:phosphorelay signal transduction system"/>
    <property type="evidence" value="ECO:0007669"/>
    <property type="project" value="InterPro"/>
</dbReference>
<evidence type="ECO:0000256" key="3">
    <source>
        <dbReference type="ARBA" id="ARBA00023015"/>
    </source>
</evidence>